<dbReference type="Gene3D" id="1.10.260.40">
    <property type="entry name" value="lambda repressor-like DNA-binding domains"/>
    <property type="match status" value="1"/>
</dbReference>
<evidence type="ECO:0000259" key="1">
    <source>
        <dbReference type="PROSITE" id="PS50943"/>
    </source>
</evidence>
<feature type="domain" description="HTH cro/C1-type" evidence="1">
    <location>
        <begin position="8"/>
        <end position="62"/>
    </location>
</feature>
<dbReference type="EMBL" id="AWSI01000041">
    <property type="protein sequence ID" value="ERH29757.1"/>
    <property type="molecule type" value="Genomic_DNA"/>
</dbReference>
<comment type="caution">
    <text evidence="2">The sequence shown here is derived from an EMBL/GenBank/DDBJ whole genome shotgun (WGS) entry which is preliminary data.</text>
</comment>
<proteinExistence type="predicted"/>
<reference evidence="2 3" key="1">
    <citation type="submission" date="2013-08" db="EMBL/GenBank/DDBJ databases">
        <authorList>
            <person name="Weinstock G."/>
            <person name="Sodergren E."/>
            <person name="Wylie T."/>
            <person name="Fulton L."/>
            <person name="Fulton R."/>
            <person name="Fronick C."/>
            <person name="O'Laughlin M."/>
            <person name="Godfrey J."/>
            <person name="Miner T."/>
            <person name="Herter B."/>
            <person name="Appelbaum E."/>
            <person name="Cordes M."/>
            <person name="Lek S."/>
            <person name="Wollam A."/>
            <person name="Pepin K.H."/>
            <person name="Palsikar V.B."/>
            <person name="Mitreva M."/>
            <person name="Wilson R.K."/>
        </authorList>
    </citation>
    <scope>NUCLEOTIDE SEQUENCE [LARGE SCALE GENOMIC DNA]</scope>
    <source>
        <strain evidence="2 3">F0580</strain>
    </source>
</reference>
<dbReference type="InterPro" id="IPR010982">
    <property type="entry name" value="Lambda_DNA-bd_dom_sf"/>
</dbReference>
<dbReference type="GO" id="GO:0003677">
    <property type="term" value="F:DNA binding"/>
    <property type="evidence" value="ECO:0007669"/>
    <property type="project" value="UniProtKB-KW"/>
</dbReference>
<keyword evidence="2" id="KW-0238">DNA-binding</keyword>
<dbReference type="SMART" id="SM00530">
    <property type="entry name" value="HTH_XRE"/>
    <property type="match status" value="1"/>
</dbReference>
<evidence type="ECO:0000313" key="3">
    <source>
        <dbReference type="Proteomes" id="UP000016519"/>
    </source>
</evidence>
<dbReference type="HOGENOM" id="CLU_2646493_0_0_11"/>
<dbReference type="Proteomes" id="UP000016519">
    <property type="component" value="Unassembled WGS sequence"/>
</dbReference>
<dbReference type="SUPFAM" id="SSF47413">
    <property type="entry name" value="lambda repressor-like DNA-binding domains"/>
    <property type="match status" value="1"/>
</dbReference>
<dbReference type="AlphaFoldDB" id="U1SGH0"/>
<dbReference type="InterPro" id="IPR013975">
    <property type="entry name" value="Tscrpt_reg_BetR_N"/>
</dbReference>
<evidence type="ECO:0000313" key="2">
    <source>
        <dbReference type="EMBL" id="ERH29757.1"/>
    </source>
</evidence>
<gene>
    <name evidence="2" type="ORF">HMPREF9244_01557</name>
</gene>
<dbReference type="InterPro" id="IPR001387">
    <property type="entry name" value="Cro/C1-type_HTH"/>
</dbReference>
<name>U1SGH0_9BIFI</name>
<keyword evidence="3" id="KW-1185">Reference proteome</keyword>
<sequence length="76" mass="8573">MHSLERTIKAELTAFNLTQMDLAKALGVNISTVNRKLNGSSSFTIAELRTVATFLNLNFYELTALAEEREKRARNK</sequence>
<dbReference type="PROSITE" id="PS50943">
    <property type="entry name" value="HTH_CROC1"/>
    <property type="match status" value="1"/>
</dbReference>
<dbReference type="Pfam" id="PF08667">
    <property type="entry name" value="BetR"/>
    <property type="match status" value="1"/>
</dbReference>
<protein>
    <submittedName>
        <fullName evidence="2">DNA-binding helix-turn-helix protein</fullName>
    </submittedName>
</protein>
<dbReference type="CDD" id="cd00093">
    <property type="entry name" value="HTH_XRE"/>
    <property type="match status" value="1"/>
</dbReference>
<organism evidence="2 3">
    <name type="scientific">Alloscardovia omnicolens F0580</name>
    <dbReference type="NCBI Taxonomy" id="1321816"/>
    <lineage>
        <taxon>Bacteria</taxon>
        <taxon>Bacillati</taxon>
        <taxon>Actinomycetota</taxon>
        <taxon>Actinomycetes</taxon>
        <taxon>Bifidobacteriales</taxon>
        <taxon>Bifidobacteriaceae</taxon>
        <taxon>Alloscardovia</taxon>
    </lineage>
</organism>
<accession>U1SGH0</accession>
<dbReference type="RefSeq" id="WP_021618668.1">
    <property type="nucleotide sequence ID" value="NZ_KE952646.1"/>
</dbReference>